<evidence type="ECO:0000313" key="1">
    <source>
        <dbReference type="EMBL" id="MCU6700677.1"/>
    </source>
</evidence>
<evidence type="ECO:0000313" key="2">
    <source>
        <dbReference type="Proteomes" id="UP001207605"/>
    </source>
</evidence>
<name>A0ABT2S8C6_9FIRM</name>
<proteinExistence type="predicted"/>
<dbReference type="Proteomes" id="UP001207605">
    <property type="component" value="Unassembled WGS sequence"/>
</dbReference>
<gene>
    <name evidence="1" type="ORF">OCV65_10600</name>
</gene>
<dbReference type="RefSeq" id="WP_262582022.1">
    <property type="nucleotide sequence ID" value="NZ_JAOQJV010000016.1"/>
</dbReference>
<protein>
    <recommendedName>
        <fullName evidence="3">Resolvase</fullName>
    </recommendedName>
</protein>
<accession>A0ABT2S8C6</accession>
<keyword evidence="2" id="KW-1185">Reference proteome</keyword>
<sequence>MAVIRSIRGGTAGLNEEDRLQIARLLIKAGYSVRIGYQVIPGNAKGKKEYVIEYWEEE</sequence>
<dbReference type="EMBL" id="JAOQJV010000016">
    <property type="protein sequence ID" value="MCU6700677.1"/>
    <property type="molecule type" value="Genomic_DNA"/>
</dbReference>
<reference evidence="1 2" key="1">
    <citation type="journal article" date="2021" name="ISME Commun">
        <title>Automated analysis of genomic sequences facilitates high-throughput and comprehensive description of bacteria.</title>
        <authorList>
            <person name="Hitch T.C.A."/>
        </authorList>
    </citation>
    <scope>NUCLEOTIDE SEQUENCE [LARGE SCALE GENOMIC DNA]</scope>
    <source>
        <strain evidence="1 2">Sanger_02</strain>
    </source>
</reference>
<organism evidence="1 2">
    <name type="scientific">Dorea ammoniilytica</name>
    <dbReference type="NCBI Taxonomy" id="2981788"/>
    <lineage>
        <taxon>Bacteria</taxon>
        <taxon>Bacillati</taxon>
        <taxon>Bacillota</taxon>
        <taxon>Clostridia</taxon>
        <taxon>Lachnospirales</taxon>
        <taxon>Lachnospiraceae</taxon>
        <taxon>Dorea</taxon>
    </lineage>
</organism>
<evidence type="ECO:0008006" key="3">
    <source>
        <dbReference type="Google" id="ProtNLM"/>
    </source>
</evidence>
<comment type="caution">
    <text evidence="1">The sequence shown here is derived from an EMBL/GenBank/DDBJ whole genome shotgun (WGS) entry which is preliminary data.</text>
</comment>